<evidence type="ECO:0000256" key="1">
    <source>
        <dbReference type="ARBA" id="ARBA00008857"/>
    </source>
</evidence>
<keyword evidence="6" id="KW-1185">Reference proteome</keyword>
<keyword evidence="3" id="KW-0233">DNA recombination</keyword>
<organism evidence="5 6">
    <name type="scientific">Paenibacillus turicensis</name>
    <dbReference type="NCBI Taxonomy" id="160487"/>
    <lineage>
        <taxon>Bacteria</taxon>
        <taxon>Bacillati</taxon>
        <taxon>Bacillota</taxon>
        <taxon>Bacilli</taxon>
        <taxon>Bacillales</taxon>
        <taxon>Paenibacillaceae</taxon>
        <taxon>Paenibacillus</taxon>
    </lineage>
</organism>
<dbReference type="Proteomes" id="UP001519272">
    <property type="component" value="Unassembled WGS sequence"/>
</dbReference>
<evidence type="ECO:0000256" key="3">
    <source>
        <dbReference type="ARBA" id="ARBA00023172"/>
    </source>
</evidence>
<feature type="domain" description="Tyr recombinase" evidence="4">
    <location>
        <begin position="1"/>
        <end position="128"/>
    </location>
</feature>
<gene>
    <name evidence="5" type="ORF">J2Z32_001599</name>
</gene>
<name>A0ABS4FQW3_9BACL</name>
<dbReference type="SUPFAM" id="SSF56349">
    <property type="entry name" value="DNA breaking-rejoining enzymes"/>
    <property type="match status" value="1"/>
</dbReference>
<evidence type="ECO:0000259" key="4">
    <source>
        <dbReference type="PROSITE" id="PS51898"/>
    </source>
</evidence>
<evidence type="ECO:0000313" key="5">
    <source>
        <dbReference type="EMBL" id="MBP1904974.1"/>
    </source>
</evidence>
<comment type="similarity">
    <text evidence="1">Belongs to the 'phage' integrase family.</text>
</comment>
<dbReference type="Pfam" id="PF00589">
    <property type="entry name" value="Phage_integrase"/>
    <property type="match status" value="1"/>
</dbReference>
<evidence type="ECO:0000256" key="2">
    <source>
        <dbReference type="ARBA" id="ARBA00023125"/>
    </source>
</evidence>
<sequence length="133" mass="15438">MITDVILQSGLIIVRSGKGGKYRQVPFHHKTSENIKHWLSFHDGRSGYLFYSQRSAHMSTRAIQHMIEKLSELTQIEFTVHQLRHTFGKRITEIRGIEYAASLMGHTDIKTTRRYVEPSIQELRSVVEEIEEG</sequence>
<dbReference type="InterPro" id="IPR050090">
    <property type="entry name" value="Tyrosine_recombinase_XerCD"/>
</dbReference>
<accession>A0ABS4FQW3</accession>
<dbReference type="PANTHER" id="PTHR30349:SF41">
    <property type="entry name" value="INTEGRASE_RECOMBINASE PROTEIN MJ0367-RELATED"/>
    <property type="match status" value="1"/>
</dbReference>
<dbReference type="CDD" id="cd00397">
    <property type="entry name" value="DNA_BRE_C"/>
    <property type="match status" value="1"/>
</dbReference>
<dbReference type="Gene3D" id="1.10.443.10">
    <property type="entry name" value="Intergrase catalytic core"/>
    <property type="match status" value="1"/>
</dbReference>
<protein>
    <submittedName>
        <fullName evidence="5">Integrase</fullName>
    </submittedName>
</protein>
<dbReference type="InterPro" id="IPR002104">
    <property type="entry name" value="Integrase_catalytic"/>
</dbReference>
<dbReference type="InterPro" id="IPR011010">
    <property type="entry name" value="DNA_brk_join_enz"/>
</dbReference>
<dbReference type="InterPro" id="IPR013762">
    <property type="entry name" value="Integrase-like_cat_sf"/>
</dbReference>
<dbReference type="PROSITE" id="PS51898">
    <property type="entry name" value="TYR_RECOMBINASE"/>
    <property type="match status" value="1"/>
</dbReference>
<proteinExistence type="inferred from homology"/>
<reference evidence="5 6" key="1">
    <citation type="submission" date="2021-03" db="EMBL/GenBank/DDBJ databases">
        <title>Genomic Encyclopedia of Type Strains, Phase IV (KMG-IV): sequencing the most valuable type-strain genomes for metagenomic binning, comparative biology and taxonomic classification.</title>
        <authorList>
            <person name="Goeker M."/>
        </authorList>
    </citation>
    <scope>NUCLEOTIDE SEQUENCE [LARGE SCALE GENOMIC DNA]</scope>
    <source>
        <strain evidence="5 6">DSM 14349</strain>
    </source>
</reference>
<comment type="caution">
    <text evidence="5">The sequence shown here is derived from an EMBL/GenBank/DDBJ whole genome shotgun (WGS) entry which is preliminary data.</text>
</comment>
<keyword evidence="2" id="KW-0238">DNA-binding</keyword>
<evidence type="ECO:0000313" key="6">
    <source>
        <dbReference type="Proteomes" id="UP001519272"/>
    </source>
</evidence>
<dbReference type="EMBL" id="JAGGKG010000006">
    <property type="protein sequence ID" value="MBP1904974.1"/>
    <property type="molecule type" value="Genomic_DNA"/>
</dbReference>
<dbReference type="PANTHER" id="PTHR30349">
    <property type="entry name" value="PHAGE INTEGRASE-RELATED"/>
    <property type="match status" value="1"/>
</dbReference>